<name>A0A8T3CK34_9TELE</name>
<dbReference type="Proteomes" id="UP000829720">
    <property type="component" value="Unassembled WGS sequence"/>
</dbReference>
<reference evidence="1" key="1">
    <citation type="submission" date="2021-01" db="EMBL/GenBank/DDBJ databases">
        <authorList>
            <person name="Zahm M."/>
            <person name="Roques C."/>
            <person name="Cabau C."/>
            <person name="Klopp C."/>
            <person name="Donnadieu C."/>
            <person name="Jouanno E."/>
            <person name="Lampietro C."/>
            <person name="Louis A."/>
            <person name="Herpin A."/>
            <person name="Echchiki A."/>
            <person name="Berthelot C."/>
            <person name="Parey E."/>
            <person name="Roest-Crollius H."/>
            <person name="Braasch I."/>
            <person name="Postlethwait J."/>
            <person name="Bobe J."/>
            <person name="Montfort J."/>
            <person name="Bouchez O."/>
            <person name="Begum T."/>
            <person name="Mejri S."/>
            <person name="Adams A."/>
            <person name="Chen W.-J."/>
            <person name="Guiguen Y."/>
        </authorList>
    </citation>
    <scope>NUCLEOTIDE SEQUENCE</scope>
    <source>
        <tissue evidence="1">Blood</tissue>
    </source>
</reference>
<dbReference type="EMBL" id="JAERUA010000022">
    <property type="protein sequence ID" value="KAI1884321.1"/>
    <property type="molecule type" value="Genomic_DNA"/>
</dbReference>
<comment type="caution">
    <text evidence="1">The sequence shown here is derived from an EMBL/GenBank/DDBJ whole genome shotgun (WGS) entry which is preliminary data.</text>
</comment>
<dbReference type="AlphaFoldDB" id="A0A8T3CK34"/>
<accession>A0A8T3CK34</accession>
<keyword evidence="2" id="KW-1185">Reference proteome</keyword>
<sequence length="74" mass="7891">MIIEGTRDHRGALEEGGEKLFYILTGEAEATCWVHGRNFAGLFSFQSPETSLKSIAKSGSADVPLLARAPALLG</sequence>
<organism evidence="1 2">
    <name type="scientific">Albula goreensis</name>
    <dbReference type="NCBI Taxonomy" id="1534307"/>
    <lineage>
        <taxon>Eukaryota</taxon>
        <taxon>Metazoa</taxon>
        <taxon>Chordata</taxon>
        <taxon>Craniata</taxon>
        <taxon>Vertebrata</taxon>
        <taxon>Euteleostomi</taxon>
        <taxon>Actinopterygii</taxon>
        <taxon>Neopterygii</taxon>
        <taxon>Teleostei</taxon>
        <taxon>Albuliformes</taxon>
        <taxon>Albulidae</taxon>
        <taxon>Albula</taxon>
    </lineage>
</organism>
<gene>
    <name evidence="1" type="ORF">AGOR_G00225220</name>
</gene>
<protein>
    <submittedName>
        <fullName evidence="1">Uncharacterized protein</fullName>
    </submittedName>
</protein>
<evidence type="ECO:0000313" key="2">
    <source>
        <dbReference type="Proteomes" id="UP000829720"/>
    </source>
</evidence>
<proteinExistence type="predicted"/>
<evidence type="ECO:0000313" key="1">
    <source>
        <dbReference type="EMBL" id="KAI1884321.1"/>
    </source>
</evidence>